<sequence>MESAGPKVILDRMKEEWDEPDELDDELMLEKQLWVLTAFQLQNLGSSRVAPKPKATTGKMLELYGNLSEVYQLSAMHPRQNIQYLTTTPQRPIPLPGNVSYLTVPQPGLVPFPYPESFFSHIRASTLPSLVPSSKLPQIFSECYRLLAPGGMLEIRIMDAAPVRKTTGPKMRAWIEDRLALNLEKLFRCSKPCTLVPSWLTEAGFDLPVSRLSMGENNMNMRLPCAYAGNKSDVDSELSALVGRALWRDIWGDFVDDIPGEPQWWWEDVEVMQECRERNTVFECGAIFAFKT</sequence>
<accession>A0A9P4R6J4</accession>
<dbReference type="AlphaFoldDB" id="A0A9P4R6J4"/>
<evidence type="ECO:0000313" key="2">
    <source>
        <dbReference type="Proteomes" id="UP000799444"/>
    </source>
</evidence>
<comment type="caution">
    <text evidence="1">The sequence shown here is derived from an EMBL/GenBank/DDBJ whole genome shotgun (WGS) entry which is preliminary data.</text>
</comment>
<proteinExistence type="predicted"/>
<dbReference type="OrthoDB" id="3902588at2759"/>
<protein>
    <recommendedName>
        <fullName evidence="3">Methyltransferase type 11 domain-containing protein</fullName>
    </recommendedName>
</protein>
<evidence type="ECO:0008006" key="3">
    <source>
        <dbReference type="Google" id="ProtNLM"/>
    </source>
</evidence>
<dbReference type="Proteomes" id="UP000799444">
    <property type="component" value="Unassembled WGS sequence"/>
</dbReference>
<dbReference type="InterPro" id="IPR029063">
    <property type="entry name" value="SAM-dependent_MTases_sf"/>
</dbReference>
<dbReference type="Gene3D" id="3.40.50.150">
    <property type="entry name" value="Vaccinia Virus protein VP39"/>
    <property type="match status" value="1"/>
</dbReference>
<reference evidence="1" key="1">
    <citation type="journal article" date="2020" name="Stud. Mycol.">
        <title>101 Dothideomycetes genomes: a test case for predicting lifestyles and emergence of pathogens.</title>
        <authorList>
            <person name="Haridas S."/>
            <person name="Albert R."/>
            <person name="Binder M."/>
            <person name="Bloem J."/>
            <person name="Labutti K."/>
            <person name="Salamov A."/>
            <person name="Andreopoulos B."/>
            <person name="Baker S."/>
            <person name="Barry K."/>
            <person name="Bills G."/>
            <person name="Bluhm B."/>
            <person name="Cannon C."/>
            <person name="Castanera R."/>
            <person name="Culley D."/>
            <person name="Daum C."/>
            <person name="Ezra D."/>
            <person name="Gonzalez J."/>
            <person name="Henrissat B."/>
            <person name="Kuo A."/>
            <person name="Liang C."/>
            <person name="Lipzen A."/>
            <person name="Lutzoni F."/>
            <person name="Magnuson J."/>
            <person name="Mondo S."/>
            <person name="Nolan M."/>
            <person name="Ohm R."/>
            <person name="Pangilinan J."/>
            <person name="Park H.-J."/>
            <person name="Ramirez L."/>
            <person name="Alfaro M."/>
            <person name="Sun H."/>
            <person name="Tritt A."/>
            <person name="Yoshinaga Y."/>
            <person name="Zwiers L.-H."/>
            <person name="Turgeon B."/>
            <person name="Goodwin S."/>
            <person name="Spatafora J."/>
            <person name="Crous P."/>
            <person name="Grigoriev I."/>
        </authorList>
    </citation>
    <scope>NUCLEOTIDE SEQUENCE</scope>
    <source>
        <strain evidence="1">CBS 125425</strain>
    </source>
</reference>
<gene>
    <name evidence="1" type="ORF">EJ04DRAFT_263602</name>
</gene>
<dbReference type="SUPFAM" id="SSF53335">
    <property type="entry name" value="S-adenosyl-L-methionine-dependent methyltransferases"/>
    <property type="match status" value="1"/>
</dbReference>
<evidence type="ECO:0000313" key="1">
    <source>
        <dbReference type="EMBL" id="KAF2740012.1"/>
    </source>
</evidence>
<keyword evidence="2" id="KW-1185">Reference proteome</keyword>
<dbReference type="EMBL" id="ML996102">
    <property type="protein sequence ID" value="KAF2740012.1"/>
    <property type="molecule type" value="Genomic_DNA"/>
</dbReference>
<name>A0A9P4R6J4_9PLEO</name>
<organism evidence="1 2">
    <name type="scientific">Polyplosphaeria fusca</name>
    <dbReference type="NCBI Taxonomy" id="682080"/>
    <lineage>
        <taxon>Eukaryota</taxon>
        <taxon>Fungi</taxon>
        <taxon>Dikarya</taxon>
        <taxon>Ascomycota</taxon>
        <taxon>Pezizomycotina</taxon>
        <taxon>Dothideomycetes</taxon>
        <taxon>Pleosporomycetidae</taxon>
        <taxon>Pleosporales</taxon>
        <taxon>Tetraplosphaeriaceae</taxon>
        <taxon>Polyplosphaeria</taxon>
    </lineage>
</organism>